<name>A0A9J7BYJ1_9BACT</name>
<evidence type="ECO:0000313" key="1">
    <source>
        <dbReference type="EMBL" id="UWZ86525.1"/>
    </source>
</evidence>
<dbReference type="EMBL" id="CP093313">
    <property type="protein sequence ID" value="UWZ86525.1"/>
    <property type="molecule type" value="Genomic_DNA"/>
</dbReference>
<gene>
    <name evidence="1" type="ORF">MOP44_11395</name>
</gene>
<dbReference type="AlphaFoldDB" id="A0A9J7BYJ1"/>
<protein>
    <submittedName>
        <fullName evidence="1">Uncharacterized protein</fullName>
    </submittedName>
</protein>
<reference evidence="1" key="1">
    <citation type="submission" date="2021-04" db="EMBL/GenBank/DDBJ databases">
        <title>Phylogenetic analysis of Acidobacteriaceae.</title>
        <authorList>
            <person name="Qiu L."/>
            <person name="Zhang Q."/>
        </authorList>
    </citation>
    <scope>NUCLEOTIDE SEQUENCE</scope>
    <source>
        <strain evidence="1">DSM 25168</strain>
    </source>
</reference>
<dbReference type="Proteomes" id="UP001059380">
    <property type="component" value="Chromosome"/>
</dbReference>
<organism evidence="1 2">
    <name type="scientific">Occallatibacter riparius</name>
    <dbReference type="NCBI Taxonomy" id="1002689"/>
    <lineage>
        <taxon>Bacteria</taxon>
        <taxon>Pseudomonadati</taxon>
        <taxon>Acidobacteriota</taxon>
        <taxon>Terriglobia</taxon>
        <taxon>Terriglobales</taxon>
        <taxon>Acidobacteriaceae</taxon>
        <taxon>Occallatibacter</taxon>
    </lineage>
</organism>
<evidence type="ECO:0000313" key="2">
    <source>
        <dbReference type="Proteomes" id="UP001059380"/>
    </source>
</evidence>
<keyword evidence="2" id="KW-1185">Reference proteome</keyword>
<dbReference type="KEGG" id="orp:MOP44_11395"/>
<sequence length="146" mass="15877">MRSQTRQTLTTITIVKPTVIAFFDGRSNAAPEESDALSDFVFYAGQVGPTLQRAGIEFRELDGSFFRVQKGKRTLTFRAGPIKVGYYLIAPGQEPHIEYGVMTDEDLAEVAAGYFGVTVSTVVLQAQPLSEPGTASSDDPGWPRAE</sequence>
<proteinExistence type="predicted"/>
<accession>A0A9J7BYJ1</accession>
<dbReference type="RefSeq" id="WP_260796163.1">
    <property type="nucleotide sequence ID" value="NZ_CP093313.1"/>
</dbReference>